<protein>
    <recommendedName>
        <fullName evidence="1">REase associating with pPIWI RE domain-containing protein</fullName>
    </recommendedName>
</protein>
<dbReference type="RefSeq" id="WP_206905989.1">
    <property type="nucleotide sequence ID" value="NZ_JAWUAH010000016.1"/>
</dbReference>
<gene>
    <name evidence="2" type="ORF">FME64_29245</name>
</gene>
<dbReference type="InterPro" id="IPR040828">
    <property type="entry name" value="pPIWI_RE_REase"/>
</dbReference>
<dbReference type="AlphaFoldDB" id="A0AAW4I0F4"/>
<evidence type="ECO:0000259" key="1">
    <source>
        <dbReference type="Pfam" id="PF18154"/>
    </source>
</evidence>
<name>A0AAW4I0F4_BACTU</name>
<comment type="caution">
    <text evidence="2">The sequence shown here is derived from an EMBL/GenBank/DDBJ whole genome shotgun (WGS) entry which is preliminary data.</text>
</comment>
<organism evidence="2 3">
    <name type="scientific">Bacillus thuringiensis</name>
    <dbReference type="NCBI Taxonomy" id="1428"/>
    <lineage>
        <taxon>Bacteria</taxon>
        <taxon>Bacillati</taxon>
        <taxon>Bacillota</taxon>
        <taxon>Bacilli</taxon>
        <taxon>Bacillales</taxon>
        <taxon>Bacillaceae</taxon>
        <taxon>Bacillus</taxon>
        <taxon>Bacillus cereus group</taxon>
    </lineage>
</organism>
<proteinExistence type="predicted"/>
<accession>A0AAW4I0F4</accession>
<dbReference type="Pfam" id="PF18154">
    <property type="entry name" value="pPIWI_RE_REase"/>
    <property type="match status" value="1"/>
</dbReference>
<feature type="domain" description="REase associating with pPIWI RE" evidence="1">
    <location>
        <begin position="255"/>
        <end position="366"/>
    </location>
</feature>
<evidence type="ECO:0000313" key="3">
    <source>
        <dbReference type="Proteomes" id="UP000775627"/>
    </source>
</evidence>
<evidence type="ECO:0000313" key="2">
    <source>
        <dbReference type="EMBL" id="MBN9901375.1"/>
    </source>
</evidence>
<sequence>MGLATYDRLIEIIEQAKMLEEDITRIVYVLEDSKAAIDFEKFFKKLQGEFLRCKNSKYPCNVYEFLVLLRTPIKEWGYFNMNSIKERRINGNLILLGERVGVTSEALHIYNEHKSAYEAQTKAIEDVIRYCREKSLVDKTMQQKYEFFRNYLIEHPVIHPYYAENEIAVGLDNDSFLINKLLEECYEPIIGEYKYICPSCGWTLQQKTLDYFYCLSNDCREGYDKTSLMQDQNLINLKVTHRIKEAIQRTTVIPGKKEVELAQRLRKKGVTVSMYPEIEAQGDIRAEKIIHDKHISLYIDVKDYSSDYVLAERLIMEKEAGILKDVLIAVPDKKANNKYLKAVKRILLEKEANQIEVYSFREIINMFVDPKKENKNA</sequence>
<dbReference type="Proteomes" id="UP000775627">
    <property type="component" value="Unassembled WGS sequence"/>
</dbReference>
<reference evidence="2" key="2">
    <citation type="journal article" date="2021" name="J. Invertebr. Pathol.">
        <title>Molecular characterization of a Bacillus thuringiensis strain from Argentina, toxic against Lepidoptera and Coleoptera, based on its whole-genome and Cry protein analysis.</title>
        <authorList>
            <person name="Nicolas Lazarte J."/>
            <person name="Pia Valacco M."/>
            <person name="Moreno S."/>
            <person name="Salerno G.L."/>
            <person name="Beron C.M."/>
        </authorList>
    </citation>
    <scope>NUCLEOTIDE SEQUENCE</scope>
    <source>
        <strain evidence="2">FCC7</strain>
    </source>
</reference>
<dbReference type="EMBL" id="VIXF01000006">
    <property type="protein sequence ID" value="MBN9901375.1"/>
    <property type="molecule type" value="Genomic_DNA"/>
</dbReference>
<reference evidence="2" key="1">
    <citation type="submission" date="2019-07" db="EMBL/GenBank/DDBJ databases">
        <authorList>
            <person name="Lazarte J.N."/>
            <person name="Poliero A."/>
            <person name="Beron C."/>
        </authorList>
    </citation>
    <scope>NUCLEOTIDE SEQUENCE</scope>
    <source>
        <strain evidence="2">FCC7</strain>
    </source>
</reference>